<name>A0A0J6SXQ9_9HYPH</name>
<evidence type="ECO:0000313" key="2">
    <source>
        <dbReference type="Proteomes" id="UP000035929"/>
    </source>
</evidence>
<evidence type="ECO:0000313" key="1">
    <source>
        <dbReference type="EMBL" id="KMO38387.1"/>
    </source>
</evidence>
<dbReference type="AlphaFoldDB" id="A0A0J6SXQ9"/>
<reference evidence="1 2" key="1">
    <citation type="submission" date="2015-03" db="EMBL/GenBank/DDBJ databases">
        <title>Genome sequencing of Methylobacterium aquaticum DSM16371 type strain.</title>
        <authorList>
            <person name="Chaudhry V."/>
            <person name="Patil P.B."/>
        </authorList>
    </citation>
    <scope>NUCLEOTIDE SEQUENCE [LARGE SCALE GENOMIC DNA]</scope>
    <source>
        <strain evidence="1 2">DSM 16371</strain>
    </source>
</reference>
<accession>A0A0J6SXQ9</accession>
<dbReference type="Proteomes" id="UP000035929">
    <property type="component" value="Unassembled WGS sequence"/>
</dbReference>
<protein>
    <submittedName>
        <fullName evidence="1">Uncharacterized protein</fullName>
    </submittedName>
</protein>
<dbReference type="EMBL" id="LABX01000046">
    <property type="protein sequence ID" value="KMO38387.1"/>
    <property type="molecule type" value="Genomic_DNA"/>
</dbReference>
<sequence>MIALAQAWRAGLTRHTQRAILAREAALRLVESGPPEHHAFTVRDLIRMAQSARSAAGPRG</sequence>
<dbReference type="PATRIC" id="fig|270351.6.peg.5804"/>
<comment type="caution">
    <text evidence="1">The sequence shown here is derived from an EMBL/GenBank/DDBJ whole genome shotgun (WGS) entry which is preliminary data.</text>
</comment>
<organism evidence="1 2">
    <name type="scientific">Methylobacterium aquaticum</name>
    <dbReference type="NCBI Taxonomy" id="270351"/>
    <lineage>
        <taxon>Bacteria</taxon>
        <taxon>Pseudomonadati</taxon>
        <taxon>Pseudomonadota</taxon>
        <taxon>Alphaproteobacteria</taxon>
        <taxon>Hyphomicrobiales</taxon>
        <taxon>Methylobacteriaceae</taxon>
        <taxon>Methylobacterium</taxon>
    </lineage>
</organism>
<proteinExistence type="predicted"/>
<dbReference type="OrthoDB" id="8000970at2"/>
<dbReference type="RefSeq" id="WP_048462968.1">
    <property type="nucleotide sequence ID" value="NZ_LABX01000046.1"/>
</dbReference>
<gene>
    <name evidence="1" type="ORF">VP06_06265</name>
</gene>